<evidence type="ECO:0000313" key="3">
    <source>
        <dbReference type="Proteomes" id="UP000474061"/>
    </source>
</evidence>
<gene>
    <name evidence="2" type="ORF">FG476_05565</name>
    <name evidence="1" type="ORF">LOK82_01835</name>
</gene>
<organism evidence="2 3">
    <name type="scientific">Xylella fastidiosa subsp. multiplex</name>
    <dbReference type="NCBI Taxonomy" id="644357"/>
    <lineage>
        <taxon>Bacteria</taxon>
        <taxon>Pseudomonadati</taxon>
        <taxon>Pseudomonadota</taxon>
        <taxon>Gammaproteobacteria</taxon>
        <taxon>Lysobacterales</taxon>
        <taxon>Lysobacteraceae</taxon>
        <taxon>Xylella</taxon>
    </lineage>
</organism>
<proteinExistence type="predicted"/>
<comment type="caution">
    <text evidence="2">The sequence shown here is derived from an EMBL/GenBank/DDBJ whole genome shotgun (WGS) entry which is preliminary data.</text>
</comment>
<reference evidence="1" key="4">
    <citation type="journal article" date="2023" name="Commun. Biol.">
        <title>Suspicions of two bridgehead invasions of Xylella fastidiosa subsp. multiplex in France.</title>
        <authorList>
            <person name="Dupas E."/>
            <person name="Durand K."/>
            <person name="Rieux A."/>
            <person name="Briand M."/>
            <person name="Pruvost O."/>
            <person name="Cunty A."/>
            <person name="Denance N."/>
            <person name="Donnadieu C."/>
            <person name="Legendre B."/>
            <person name="Lopez-Roques C."/>
            <person name="Cesbron S."/>
            <person name="Ravigne V."/>
            <person name="Jacques M.A."/>
        </authorList>
    </citation>
    <scope>NUCLEOTIDE SEQUENCE</scope>
    <source>
        <strain evidence="1">CFBP8070</strain>
    </source>
</reference>
<dbReference type="EMBL" id="VDCJ01000341">
    <property type="protein sequence ID" value="MRU23556.1"/>
    <property type="molecule type" value="Genomic_DNA"/>
</dbReference>
<reference evidence="1" key="3">
    <citation type="submission" date="2021-11" db="EMBL/GenBank/DDBJ databases">
        <authorList>
            <person name="Denance N."/>
            <person name="Briand M."/>
            <person name="Dupas E."/>
            <person name="Durand K."/>
            <person name="Legendre B."/>
            <person name="Cunty A."/>
            <person name="Donnadieu C."/>
            <person name="Lopez Roques C."/>
            <person name="Cesbron S."/>
            <person name="Jacques M.A."/>
        </authorList>
    </citation>
    <scope>NUCLEOTIDE SEQUENCE</scope>
    <source>
        <strain evidence="1">CFBP8070</strain>
    </source>
</reference>
<name>A0A9Q4MJL9_XYLFS</name>
<sequence length="59" mass="6386">MHNLPAALLAHLEQEATALHKLTERLITACEATSTSAEDSQHYSGIEQCDINRSCSMSG</sequence>
<evidence type="ECO:0000313" key="1">
    <source>
        <dbReference type="EMBL" id="MDC6407487.1"/>
    </source>
</evidence>
<reference evidence="2" key="2">
    <citation type="journal article" date="2020" name="Appl. Environ. Microbiol.">
        <title>Multiple intercontinental introductions associated with the emergence of a plant pathogen in Europe.</title>
        <authorList>
            <person name="Landa B.B."/>
            <person name="Castillo A.I."/>
            <person name="Giampetruzzi A."/>
            <person name="Kahn A."/>
            <person name="Roman-Ecija M."/>
            <person name="Velasco-Amo M.P."/>
            <person name="Navas-Cortes J.A."/>
            <person name="Marco-Noales E."/>
            <person name="Barbe S."/>
            <person name="Moralejo E."/>
            <person name="Coletta-Filho H.D."/>
            <person name="Saldarelli P."/>
            <person name="Saponari M."/>
            <person name="Almeida R.P.P."/>
        </authorList>
    </citation>
    <scope>NUCLEOTIDE SEQUENCE</scope>
    <source>
        <strain evidence="2">XYL1981</strain>
    </source>
</reference>
<protein>
    <submittedName>
        <fullName evidence="2">Uncharacterized protein</fullName>
    </submittedName>
</protein>
<reference evidence="2" key="1">
    <citation type="submission" date="2019-05" db="EMBL/GenBank/DDBJ databases">
        <authorList>
            <person name="Castillo A."/>
            <person name="Giampetruzzi A."/>
            <person name="Landa B."/>
            <person name="Saponari M."/>
            <person name="Almeida R.P.P."/>
            <person name="Moralejo E."/>
            <person name="Marco-Noales E."/>
            <person name="Velasco-Amo M.P."/>
            <person name="Roman-Ecija M."/>
            <person name="Navarro I."/>
            <person name="Monterde A."/>
            <person name="Barbe S."/>
        </authorList>
    </citation>
    <scope>NUCLEOTIDE SEQUENCE</scope>
    <source>
        <strain evidence="2">XYL1981</strain>
    </source>
</reference>
<dbReference type="Proteomes" id="UP000474061">
    <property type="component" value="Unassembled WGS sequence"/>
</dbReference>
<dbReference type="AlphaFoldDB" id="A0A9Q4MJL9"/>
<dbReference type="EMBL" id="JAJKGN010000001">
    <property type="protein sequence ID" value="MDC6407487.1"/>
    <property type="molecule type" value="Genomic_DNA"/>
</dbReference>
<evidence type="ECO:0000313" key="2">
    <source>
        <dbReference type="EMBL" id="MRU23556.1"/>
    </source>
</evidence>
<dbReference type="Proteomes" id="UP001220702">
    <property type="component" value="Unassembled WGS sequence"/>
</dbReference>
<accession>A0A9Q4MJL9</accession>
<dbReference type="RefSeq" id="WP_071869590.1">
    <property type="nucleotide sequence ID" value="NZ_CP047134.1"/>
</dbReference>